<sequence>MAVEFAFEELVSYTNGFQTLLGEGAFSKVYRGNIPGNNPHNLPAQLVAIKVSNDPEDPQFENELRRLQQIQGHRNIISLVGWCRTESQFCIVLDLAFGGTLSDNIDGVEARDETKGISQTKEEAVIWIGSGSDGRGSEGWMVEKVIRTALLTPPLEDLHTRRRTVDSRLNWEQTLKILRGIAQALQYLHDEGLVIGDLKSPNVLLDETSEPKLCDFGTLGQIGSRRRAVTYGFWDPTSEEGCMELALTAKNCKRIDCSEFQDRLDLISSNVRDLMPGANKVEEVVPLQKAKLSGILR</sequence>
<organism evidence="5 6">
    <name type="scientific">Rhododendron griersonianum</name>
    <dbReference type="NCBI Taxonomy" id="479676"/>
    <lineage>
        <taxon>Eukaryota</taxon>
        <taxon>Viridiplantae</taxon>
        <taxon>Streptophyta</taxon>
        <taxon>Embryophyta</taxon>
        <taxon>Tracheophyta</taxon>
        <taxon>Spermatophyta</taxon>
        <taxon>Magnoliopsida</taxon>
        <taxon>eudicotyledons</taxon>
        <taxon>Gunneridae</taxon>
        <taxon>Pentapetalae</taxon>
        <taxon>asterids</taxon>
        <taxon>Ericales</taxon>
        <taxon>Ericaceae</taxon>
        <taxon>Ericoideae</taxon>
        <taxon>Rhodoreae</taxon>
        <taxon>Rhododendron</taxon>
    </lineage>
</organism>
<accession>A0AAV6LL01</accession>
<dbReference type="InterPro" id="IPR017441">
    <property type="entry name" value="Protein_kinase_ATP_BS"/>
</dbReference>
<keyword evidence="2 3" id="KW-0067">ATP-binding</keyword>
<dbReference type="PANTHER" id="PTHR27001:SF931">
    <property type="entry name" value="OS11G0664100 PROTEIN"/>
    <property type="match status" value="1"/>
</dbReference>
<evidence type="ECO:0000256" key="1">
    <source>
        <dbReference type="ARBA" id="ARBA00022741"/>
    </source>
</evidence>
<evidence type="ECO:0000259" key="4">
    <source>
        <dbReference type="PROSITE" id="PS50011"/>
    </source>
</evidence>
<dbReference type="InterPro" id="IPR000719">
    <property type="entry name" value="Prot_kinase_dom"/>
</dbReference>
<dbReference type="PANTHER" id="PTHR27001">
    <property type="entry name" value="OS01G0253100 PROTEIN"/>
    <property type="match status" value="1"/>
</dbReference>
<dbReference type="Proteomes" id="UP000823749">
    <property type="component" value="Chromosome 1"/>
</dbReference>
<dbReference type="InterPro" id="IPR001245">
    <property type="entry name" value="Ser-Thr/Tyr_kinase_cat_dom"/>
</dbReference>
<feature type="binding site" evidence="3">
    <location>
        <position position="50"/>
    </location>
    <ligand>
        <name>ATP</name>
        <dbReference type="ChEBI" id="CHEBI:30616"/>
    </ligand>
</feature>
<evidence type="ECO:0000256" key="3">
    <source>
        <dbReference type="PROSITE-ProRule" id="PRU10141"/>
    </source>
</evidence>
<name>A0AAV6LL01_9ERIC</name>
<feature type="domain" description="Protein kinase" evidence="4">
    <location>
        <begin position="15"/>
        <end position="297"/>
    </location>
</feature>
<evidence type="ECO:0000256" key="2">
    <source>
        <dbReference type="ARBA" id="ARBA00022840"/>
    </source>
</evidence>
<dbReference type="PROSITE" id="PS00107">
    <property type="entry name" value="PROTEIN_KINASE_ATP"/>
    <property type="match status" value="1"/>
</dbReference>
<reference evidence="5" key="1">
    <citation type="submission" date="2020-08" db="EMBL/GenBank/DDBJ databases">
        <title>Plant Genome Project.</title>
        <authorList>
            <person name="Zhang R.-G."/>
        </authorList>
    </citation>
    <scope>NUCLEOTIDE SEQUENCE</scope>
    <source>
        <strain evidence="5">WSP0</strain>
        <tissue evidence="5">Leaf</tissue>
    </source>
</reference>
<dbReference type="SUPFAM" id="SSF56112">
    <property type="entry name" value="Protein kinase-like (PK-like)"/>
    <property type="match status" value="1"/>
</dbReference>
<dbReference type="Gene3D" id="3.30.200.20">
    <property type="entry name" value="Phosphorylase Kinase, domain 1"/>
    <property type="match status" value="1"/>
</dbReference>
<evidence type="ECO:0000313" key="5">
    <source>
        <dbReference type="EMBL" id="KAG5564791.1"/>
    </source>
</evidence>
<keyword evidence="1 3" id="KW-0547">Nucleotide-binding</keyword>
<dbReference type="InterPro" id="IPR011009">
    <property type="entry name" value="Kinase-like_dom_sf"/>
</dbReference>
<evidence type="ECO:0000313" key="6">
    <source>
        <dbReference type="Proteomes" id="UP000823749"/>
    </source>
</evidence>
<gene>
    <name evidence="5" type="ORF">RHGRI_000859</name>
</gene>
<dbReference type="GO" id="GO:0004672">
    <property type="term" value="F:protein kinase activity"/>
    <property type="evidence" value="ECO:0007669"/>
    <property type="project" value="InterPro"/>
</dbReference>
<dbReference type="Gene3D" id="1.10.510.10">
    <property type="entry name" value="Transferase(Phosphotransferase) domain 1"/>
    <property type="match status" value="1"/>
</dbReference>
<comment type="caution">
    <text evidence="5">The sequence shown here is derived from an EMBL/GenBank/DDBJ whole genome shotgun (WGS) entry which is preliminary data.</text>
</comment>
<dbReference type="Pfam" id="PF07714">
    <property type="entry name" value="PK_Tyr_Ser-Thr"/>
    <property type="match status" value="1"/>
</dbReference>
<protein>
    <recommendedName>
        <fullName evidence="4">Protein kinase domain-containing protein</fullName>
    </recommendedName>
</protein>
<dbReference type="PROSITE" id="PS50011">
    <property type="entry name" value="PROTEIN_KINASE_DOM"/>
    <property type="match status" value="1"/>
</dbReference>
<dbReference type="EMBL" id="JACTNZ010000001">
    <property type="protein sequence ID" value="KAG5564791.1"/>
    <property type="molecule type" value="Genomic_DNA"/>
</dbReference>
<proteinExistence type="predicted"/>
<dbReference type="SMART" id="SM00220">
    <property type="entry name" value="S_TKc"/>
    <property type="match status" value="1"/>
</dbReference>
<dbReference type="GO" id="GO:0005886">
    <property type="term" value="C:plasma membrane"/>
    <property type="evidence" value="ECO:0007669"/>
    <property type="project" value="TreeGrafter"/>
</dbReference>
<keyword evidence="6" id="KW-1185">Reference proteome</keyword>
<dbReference type="AlphaFoldDB" id="A0AAV6LL01"/>
<dbReference type="GO" id="GO:0005524">
    <property type="term" value="F:ATP binding"/>
    <property type="evidence" value="ECO:0007669"/>
    <property type="project" value="UniProtKB-UniRule"/>
</dbReference>